<protein>
    <submittedName>
        <fullName evidence="3">MOSC domain-containing protein</fullName>
    </submittedName>
</protein>
<evidence type="ECO:0000259" key="2">
    <source>
        <dbReference type="PROSITE" id="PS51340"/>
    </source>
</evidence>
<dbReference type="Pfam" id="PF03473">
    <property type="entry name" value="MOSC"/>
    <property type="match status" value="1"/>
</dbReference>
<keyword evidence="1" id="KW-0472">Membrane</keyword>
<accession>A0AA97NS88</accession>
<keyword evidence="1" id="KW-0812">Transmembrane</keyword>
<dbReference type="PROSITE" id="PS51340">
    <property type="entry name" value="MOSC"/>
    <property type="match status" value="1"/>
</dbReference>
<dbReference type="InterPro" id="IPR011037">
    <property type="entry name" value="Pyrv_Knase-like_insert_dom_sf"/>
</dbReference>
<dbReference type="PANTHER" id="PTHR14237">
    <property type="entry name" value="MOLYBDOPTERIN COFACTOR SULFURASE MOSC"/>
    <property type="match status" value="1"/>
</dbReference>
<proteinExistence type="predicted"/>
<evidence type="ECO:0000256" key="1">
    <source>
        <dbReference type="SAM" id="Phobius"/>
    </source>
</evidence>
<dbReference type="SUPFAM" id="SSF50800">
    <property type="entry name" value="PK beta-barrel domain-like"/>
    <property type="match status" value="1"/>
</dbReference>
<dbReference type="EMBL" id="JH792904">
    <property type="protein sequence ID" value="ELQ35428.1"/>
    <property type="molecule type" value="Genomic_DNA"/>
</dbReference>
<organism evidence="3">
    <name type="scientific">Pyricularia oryzae (strain Y34)</name>
    <name type="common">Rice blast fungus</name>
    <name type="synonym">Magnaporthe oryzae</name>
    <dbReference type="NCBI Taxonomy" id="1143189"/>
    <lineage>
        <taxon>Eukaryota</taxon>
        <taxon>Fungi</taxon>
        <taxon>Dikarya</taxon>
        <taxon>Ascomycota</taxon>
        <taxon>Pezizomycotina</taxon>
        <taxon>Sordariomycetes</taxon>
        <taxon>Sordariomycetidae</taxon>
        <taxon>Magnaporthales</taxon>
        <taxon>Pyriculariaceae</taxon>
        <taxon>Pyricularia</taxon>
    </lineage>
</organism>
<dbReference type="GO" id="GO:0030151">
    <property type="term" value="F:molybdenum ion binding"/>
    <property type="evidence" value="ECO:0007669"/>
    <property type="project" value="InterPro"/>
</dbReference>
<dbReference type="Pfam" id="PF03476">
    <property type="entry name" value="MOSC_N"/>
    <property type="match status" value="1"/>
</dbReference>
<feature type="domain" description="MOSC" evidence="2">
    <location>
        <begin position="274"/>
        <end position="448"/>
    </location>
</feature>
<name>A0AA97NS88_PYRO3</name>
<keyword evidence="1" id="KW-1133">Transmembrane helix</keyword>
<gene>
    <name evidence="3" type="ORF">OOU_Y34scaffold00707g12</name>
</gene>
<dbReference type="InterPro" id="IPR005303">
    <property type="entry name" value="MOCOS_middle"/>
</dbReference>
<dbReference type="InterPro" id="IPR005302">
    <property type="entry name" value="MoCF_Sase_C"/>
</dbReference>
<dbReference type="Proteomes" id="UP000011086">
    <property type="component" value="Unassembled WGS sequence"/>
</dbReference>
<dbReference type="GO" id="GO:0003824">
    <property type="term" value="F:catalytic activity"/>
    <property type="evidence" value="ECO:0007669"/>
    <property type="project" value="InterPro"/>
</dbReference>
<reference evidence="3" key="1">
    <citation type="journal article" date="2012" name="PLoS Genet.">
        <title>Comparative analysis of the genomes of two field isolates of the rice blast fungus Magnaporthe oryzae.</title>
        <authorList>
            <person name="Xue M."/>
            <person name="Yang J."/>
            <person name="Li Z."/>
            <person name="Hu S."/>
            <person name="Yao N."/>
            <person name="Dean R.A."/>
            <person name="Zhao W."/>
            <person name="Shen M."/>
            <person name="Zhang H."/>
            <person name="Li C."/>
            <person name="Liu L."/>
            <person name="Cao L."/>
            <person name="Xu X."/>
            <person name="Xing Y."/>
            <person name="Hsiang T."/>
            <person name="Zhang Z."/>
            <person name="Xu J.R."/>
            <person name="Peng Y.L."/>
        </authorList>
    </citation>
    <scope>NUCLEOTIDE SEQUENCE</scope>
    <source>
        <strain evidence="3">Y34</strain>
    </source>
</reference>
<dbReference type="AlphaFoldDB" id="A0AA97NS88"/>
<dbReference type="PANTHER" id="PTHR14237:SF23">
    <property type="entry name" value="MOSC DOMAIN PROTEIN (AFU_ORTHOLOGUE AFUA_7G05900)"/>
    <property type="match status" value="1"/>
</dbReference>
<evidence type="ECO:0000313" key="3">
    <source>
        <dbReference type="EMBL" id="ELQ35428.1"/>
    </source>
</evidence>
<sequence>MEDILLALSNGTWHKDPGTISILLLTVLAFLVPMIYVYPPFPPRESDALAETHSKVGLEPSAAKPGLRAAQALPSDVLSAGPPRVQSLWIYPVKSCAGIELDRSVVLPSGLEFDRLFTLAQLKSPFPVRLDSDADEKSRHGWEFITQRQFPALANVRVELWRPDRAKCERRGEKIRESYLILRFPWMEEGFRGTLAWVAAKTLRGVDARPEKEIMLPVEFPSEADIRNKDYKYENVKIWKETVTALNMSSELSDELQRYLGVSNKLALFRIDPDKLREVYRGAPTSEVAGYQPVTGFQDASFNQFPLHLLNLSSVRDLNEKVSQDENLKTLDARRFRANIILTGLPPYEEEKWKSIQLVSDGKSSEETAEFDVSCRTVRCKMPNVNPDNGIKHEKEPDHALRKYRNVDEGAPLNGCLGMQLTPMFKMTGSRVLELESTVKIGMEVKVKGLGSHKYIKQ</sequence>
<feature type="transmembrane region" description="Helical" evidence="1">
    <location>
        <begin position="20"/>
        <end position="38"/>
    </location>
</feature>
<dbReference type="GO" id="GO:0030170">
    <property type="term" value="F:pyridoxal phosphate binding"/>
    <property type="evidence" value="ECO:0007669"/>
    <property type="project" value="InterPro"/>
</dbReference>